<proteinExistence type="predicted"/>
<evidence type="ECO:0000313" key="2">
    <source>
        <dbReference type="Proteomes" id="UP000624041"/>
    </source>
</evidence>
<dbReference type="Proteomes" id="UP000624041">
    <property type="component" value="Unassembled WGS sequence"/>
</dbReference>
<reference evidence="1" key="2">
    <citation type="submission" date="2020-09" db="EMBL/GenBank/DDBJ databases">
        <authorList>
            <person name="Sun Q."/>
            <person name="Ohkuma M."/>
        </authorList>
    </citation>
    <scope>NUCLEOTIDE SEQUENCE</scope>
    <source>
        <strain evidence="1">JCM 17251</strain>
    </source>
</reference>
<sequence>MNGELKLEQTAEVLADVYTDYVKTSEVAEEHEEILAEITYAP</sequence>
<protein>
    <submittedName>
        <fullName evidence="1">Uncharacterized protein</fullName>
    </submittedName>
</protein>
<dbReference type="AlphaFoldDB" id="A0A918D0E6"/>
<keyword evidence="2" id="KW-1185">Reference proteome</keyword>
<gene>
    <name evidence="1" type="ORF">GCM10007971_13770</name>
</gene>
<accession>A0A918D0E6</accession>
<name>A0A918D0E6_9BACI</name>
<dbReference type="EMBL" id="BMOS01000007">
    <property type="protein sequence ID" value="GGN55214.1"/>
    <property type="molecule type" value="Genomic_DNA"/>
</dbReference>
<organism evidence="1 2">
    <name type="scientific">Oceanobacillus indicireducens</name>
    <dbReference type="NCBI Taxonomy" id="1004261"/>
    <lineage>
        <taxon>Bacteria</taxon>
        <taxon>Bacillati</taxon>
        <taxon>Bacillota</taxon>
        <taxon>Bacilli</taxon>
        <taxon>Bacillales</taxon>
        <taxon>Bacillaceae</taxon>
        <taxon>Oceanobacillus</taxon>
    </lineage>
</organism>
<evidence type="ECO:0000313" key="1">
    <source>
        <dbReference type="EMBL" id="GGN55214.1"/>
    </source>
</evidence>
<dbReference type="RefSeq" id="WP_268239581.1">
    <property type="nucleotide sequence ID" value="NZ_BMOS01000007.1"/>
</dbReference>
<comment type="caution">
    <text evidence="1">The sequence shown here is derived from an EMBL/GenBank/DDBJ whole genome shotgun (WGS) entry which is preliminary data.</text>
</comment>
<reference evidence="1" key="1">
    <citation type="journal article" date="2014" name="Int. J. Syst. Evol. Microbiol.">
        <title>Complete genome sequence of Corynebacterium casei LMG S-19264T (=DSM 44701T), isolated from a smear-ripened cheese.</title>
        <authorList>
            <consortium name="US DOE Joint Genome Institute (JGI-PGF)"/>
            <person name="Walter F."/>
            <person name="Albersmeier A."/>
            <person name="Kalinowski J."/>
            <person name="Ruckert C."/>
        </authorList>
    </citation>
    <scope>NUCLEOTIDE SEQUENCE</scope>
    <source>
        <strain evidence="1">JCM 17251</strain>
    </source>
</reference>